<dbReference type="PROSITE" id="PS00860">
    <property type="entry name" value="GTP_CYCLOHYDROL_1_2"/>
    <property type="match status" value="1"/>
</dbReference>
<dbReference type="NCBIfam" id="TIGR00063">
    <property type="entry name" value="folE"/>
    <property type="match status" value="1"/>
</dbReference>
<name>A0AA85KIF1_TRIRE</name>
<evidence type="ECO:0000256" key="6">
    <source>
        <dbReference type="ARBA" id="ARBA00022801"/>
    </source>
</evidence>
<reference evidence="12" key="2">
    <citation type="submission" date="2023-11" db="UniProtKB">
        <authorList>
            <consortium name="WormBaseParasite"/>
        </authorList>
    </citation>
    <scope>IDENTIFICATION</scope>
</reference>
<proteinExistence type="inferred from homology"/>
<organism evidence="11 12">
    <name type="scientific">Trichobilharzia regenti</name>
    <name type="common">Nasal bird schistosome</name>
    <dbReference type="NCBI Taxonomy" id="157069"/>
    <lineage>
        <taxon>Eukaryota</taxon>
        <taxon>Metazoa</taxon>
        <taxon>Spiralia</taxon>
        <taxon>Lophotrochozoa</taxon>
        <taxon>Platyhelminthes</taxon>
        <taxon>Trematoda</taxon>
        <taxon>Digenea</taxon>
        <taxon>Strigeidida</taxon>
        <taxon>Schistosomatoidea</taxon>
        <taxon>Schistosomatidae</taxon>
        <taxon>Trichobilharzia</taxon>
    </lineage>
</organism>
<feature type="domain" description="GTP cyclohydrolase I" evidence="10">
    <location>
        <begin position="135"/>
        <end position="310"/>
    </location>
</feature>
<sequence>MPPNNKYFKPKQSAHFLSMSYENSLFSHIGSTDEISFMKNGEASLSRNNFEKNHQSHNTTAELTNFSDLPTPDLTRKVEVLTKLQSEVRNSERQSLSKLNKIPGEMSTRTINMRNHEVDDKINKNEEFNFNKLKELYKQILICIGENPNRPGLIETPARASSAMLYFTKGYQDDLQRIVNNALFDEGHDQMVIVKNIDFFSICEHHLLPFSGHVSIAYLPNKHVIGISKLARIVELYSRRLQIQERLTNEIADAIVELMNPIGVGVIIQAKHLCMSMRGVHKSTTVTVTQKLKGQFLTDDKIRGEFINLIT</sequence>
<evidence type="ECO:0000256" key="8">
    <source>
        <dbReference type="ARBA" id="ARBA00023134"/>
    </source>
</evidence>
<reference evidence="11" key="1">
    <citation type="submission" date="2022-06" db="EMBL/GenBank/DDBJ databases">
        <authorList>
            <person name="Berger JAMES D."/>
            <person name="Berger JAMES D."/>
        </authorList>
    </citation>
    <scope>NUCLEOTIDE SEQUENCE [LARGE SCALE GENOMIC DNA]</scope>
</reference>
<dbReference type="Proteomes" id="UP000050795">
    <property type="component" value="Unassembled WGS sequence"/>
</dbReference>
<evidence type="ECO:0000313" key="12">
    <source>
        <dbReference type="WBParaSite" id="TREG1_88940.1"/>
    </source>
</evidence>
<dbReference type="Gene3D" id="3.30.1130.10">
    <property type="match status" value="1"/>
</dbReference>
<dbReference type="GO" id="GO:0003934">
    <property type="term" value="F:GTP cyclohydrolase I activity"/>
    <property type="evidence" value="ECO:0007669"/>
    <property type="project" value="UniProtKB-EC"/>
</dbReference>
<dbReference type="Pfam" id="PF01227">
    <property type="entry name" value="GTP_cyclohydroI"/>
    <property type="match status" value="1"/>
</dbReference>
<keyword evidence="6" id="KW-0378">Hydrolase</keyword>
<dbReference type="EC" id="3.5.4.16" evidence="3"/>
<evidence type="ECO:0000259" key="10">
    <source>
        <dbReference type="Pfam" id="PF01227"/>
    </source>
</evidence>
<dbReference type="GO" id="GO:0005737">
    <property type="term" value="C:cytoplasm"/>
    <property type="evidence" value="ECO:0007669"/>
    <property type="project" value="TreeGrafter"/>
</dbReference>
<evidence type="ECO:0000256" key="3">
    <source>
        <dbReference type="ARBA" id="ARBA00012715"/>
    </source>
</evidence>
<keyword evidence="5" id="KW-0547">Nucleotide-binding</keyword>
<evidence type="ECO:0000256" key="5">
    <source>
        <dbReference type="ARBA" id="ARBA00022741"/>
    </source>
</evidence>
<dbReference type="GO" id="GO:0005525">
    <property type="term" value="F:GTP binding"/>
    <property type="evidence" value="ECO:0007669"/>
    <property type="project" value="UniProtKB-KW"/>
</dbReference>
<dbReference type="GO" id="GO:0046654">
    <property type="term" value="P:tetrahydrofolate biosynthetic process"/>
    <property type="evidence" value="ECO:0007669"/>
    <property type="project" value="InterPro"/>
</dbReference>
<keyword evidence="8" id="KW-0342">GTP-binding</keyword>
<dbReference type="InterPro" id="IPR020602">
    <property type="entry name" value="GTP_CycHdrlase_I_dom"/>
</dbReference>
<dbReference type="InterPro" id="IPR043134">
    <property type="entry name" value="GTP-CH-I_N"/>
</dbReference>
<dbReference type="InterPro" id="IPR018234">
    <property type="entry name" value="GTP_CycHdrlase_I_CS"/>
</dbReference>
<dbReference type="AlphaFoldDB" id="A0AA85KIF1"/>
<evidence type="ECO:0000256" key="9">
    <source>
        <dbReference type="ARBA" id="ARBA00030854"/>
    </source>
</evidence>
<dbReference type="Gene3D" id="1.10.286.10">
    <property type="match status" value="1"/>
</dbReference>
<evidence type="ECO:0000256" key="2">
    <source>
        <dbReference type="ARBA" id="ARBA00008085"/>
    </source>
</evidence>
<evidence type="ECO:0000256" key="1">
    <source>
        <dbReference type="ARBA" id="ARBA00005080"/>
    </source>
</evidence>
<accession>A0AA85KIF1</accession>
<evidence type="ECO:0000313" key="11">
    <source>
        <dbReference type="Proteomes" id="UP000050795"/>
    </source>
</evidence>
<evidence type="ECO:0000256" key="7">
    <source>
        <dbReference type="ARBA" id="ARBA00023007"/>
    </source>
</evidence>
<dbReference type="PROSITE" id="PS00859">
    <property type="entry name" value="GTP_CYCLOHYDROL_1_1"/>
    <property type="match status" value="1"/>
</dbReference>
<dbReference type="FunFam" id="3.30.1130.10:FF:000012">
    <property type="entry name" value="GTP cyclohydrolase 1"/>
    <property type="match status" value="1"/>
</dbReference>
<dbReference type="PANTHER" id="PTHR11109:SF7">
    <property type="entry name" value="GTP CYCLOHYDROLASE 1"/>
    <property type="match status" value="1"/>
</dbReference>
<dbReference type="GO" id="GO:0006729">
    <property type="term" value="P:tetrahydrobiopterin biosynthetic process"/>
    <property type="evidence" value="ECO:0007669"/>
    <property type="project" value="UniProtKB-KW"/>
</dbReference>
<dbReference type="GO" id="GO:0008270">
    <property type="term" value="F:zinc ion binding"/>
    <property type="evidence" value="ECO:0007669"/>
    <property type="project" value="TreeGrafter"/>
</dbReference>
<comment type="similarity">
    <text evidence="2">Belongs to the GTP cyclohydrolase I family.</text>
</comment>
<keyword evidence="11" id="KW-1185">Reference proteome</keyword>
<protein>
    <recommendedName>
        <fullName evidence="4">GTP cyclohydrolase 1</fullName>
        <ecNumber evidence="3">3.5.4.16</ecNumber>
    </recommendedName>
    <alternativeName>
        <fullName evidence="9">GTP cyclohydrolase I</fullName>
    </alternativeName>
</protein>
<evidence type="ECO:0000256" key="4">
    <source>
        <dbReference type="ARBA" id="ARBA00017272"/>
    </source>
</evidence>
<dbReference type="InterPro" id="IPR043133">
    <property type="entry name" value="GTP-CH-I_C/QueF"/>
</dbReference>
<dbReference type="PANTHER" id="PTHR11109">
    <property type="entry name" value="GTP CYCLOHYDROLASE I"/>
    <property type="match status" value="1"/>
</dbReference>
<dbReference type="NCBIfam" id="NF006826">
    <property type="entry name" value="PRK09347.1-3"/>
    <property type="match status" value="1"/>
</dbReference>
<dbReference type="NCBIfam" id="NF006825">
    <property type="entry name" value="PRK09347.1-2"/>
    <property type="match status" value="1"/>
</dbReference>
<keyword evidence="7" id="KW-0783">Tetrahydrobiopterin biosynthesis</keyword>
<dbReference type="InterPro" id="IPR001474">
    <property type="entry name" value="GTP_CycHdrlase_I"/>
</dbReference>
<comment type="pathway">
    <text evidence="1">Cofactor biosynthesis; 7,8-dihydroneopterin triphosphate biosynthesis; 7,8-dihydroneopterin triphosphate from GTP: step 1/1.</text>
</comment>
<dbReference type="SUPFAM" id="SSF55620">
    <property type="entry name" value="Tetrahydrobiopterin biosynthesis enzymes-like"/>
    <property type="match status" value="1"/>
</dbReference>
<dbReference type="WBParaSite" id="TREG1_88940.1">
    <property type="protein sequence ID" value="TREG1_88940.1"/>
    <property type="gene ID" value="TREG1_88940"/>
</dbReference>
<dbReference type="HAMAP" id="MF_00223">
    <property type="entry name" value="FolE"/>
    <property type="match status" value="1"/>
</dbReference>